<dbReference type="Gene3D" id="3.20.20.150">
    <property type="entry name" value="Divalent-metal-dependent TIM barrel enzymes"/>
    <property type="match status" value="1"/>
</dbReference>
<dbReference type="RefSeq" id="WP_012121287.1">
    <property type="nucleotide sequence ID" value="NC_009767.1"/>
</dbReference>
<dbReference type="STRING" id="383372.Rcas_2792"/>
<dbReference type="PANTHER" id="PTHR12110:SF21">
    <property type="entry name" value="XYLOSE ISOMERASE-LIKE TIM BARREL DOMAIN-CONTAINING PROTEIN"/>
    <property type="match status" value="1"/>
</dbReference>
<dbReference type="PANTHER" id="PTHR12110">
    <property type="entry name" value="HYDROXYPYRUVATE ISOMERASE"/>
    <property type="match status" value="1"/>
</dbReference>
<feature type="domain" description="Xylose isomerase-like TIM barrel" evidence="1">
    <location>
        <begin position="21"/>
        <end position="292"/>
    </location>
</feature>
<evidence type="ECO:0000259" key="1">
    <source>
        <dbReference type="Pfam" id="PF01261"/>
    </source>
</evidence>
<sequence>MKLGFFTAALPHLSLEECAEWGAANGFEAIEIACWPAGSGKERRYAGVCHIDVESLTDARVAEIRDLMARTGLTISSLGYYPNNLHPDPEHRAQVNAHLKKVIDAASKLGVGVVGTFIGRDQTKNVPDNLEQFAVVWTPLVRYAGERNVNIAIENCPMIFSYDEWPGGTNLAHSPAIWREMFRIIPDENFGLNLDPSHLVWQMIDYERAVYEFKDRLFHVHAKDMEINRDGLYAHGVLSAGMGWQIPRLPGLGEVRWDRFIAALYAVGYDFVLSIEHEDRKFEGTEELVKRGFLLARNVLRPYLV</sequence>
<dbReference type="SUPFAM" id="SSF51658">
    <property type="entry name" value="Xylose isomerase-like"/>
    <property type="match status" value="1"/>
</dbReference>
<gene>
    <name evidence="2" type="ordered locus">Rcas_2792</name>
</gene>
<dbReference type="Pfam" id="PF01261">
    <property type="entry name" value="AP_endonuc_2"/>
    <property type="match status" value="1"/>
</dbReference>
<dbReference type="GO" id="GO:0016853">
    <property type="term" value="F:isomerase activity"/>
    <property type="evidence" value="ECO:0007669"/>
    <property type="project" value="UniProtKB-KW"/>
</dbReference>
<evidence type="ECO:0000313" key="2">
    <source>
        <dbReference type="EMBL" id="ABU58863.1"/>
    </source>
</evidence>
<name>A7NMT9_ROSCS</name>
<organism evidence="2 3">
    <name type="scientific">Roseiflexus castenholzii (strain DSM 13941 / HLO8)</name>
    <dbReference type="NCBI Taxonomy" id="383372"/>
    <lineage>
        <taxon>Bacteria</taxon>
        <taxon>Bacillati</taxon>
        <taxon>Chloroflexota</taxon>
        <taxon>Chloroflexia</taxon>
        <taxon>Chloroflexales</taxon>
        <taxon>Roseiflexineae</taxon>
        <taxon>Roseiflexaceae</taxon>
        <taxon>Roseiflexus</taxon>
    </lineage>
</organism>
<keyword evidence="3" id="KW-1185">Reference proteome</keyword>
<protein>
    <submittedName>
        <fullName evidence="2">Xylose isomerase domain protein TIM barrel</fullName>
    </submittedName>
</protein>
<dbReference type="InterPro" id="IPR036237">
    <property type="entry name" value="Xyl_isomerase-like_sf"/>
</dbReference>
<proteinExistence type="predicted"/>
<dbReference type="InterPro" id="IPR050312">
    <property type="entry name" value="IolE/XylAMocC-like"/>
</dbReference>
<dbReference type="eggNOG" id="COG1082">
    <property type="taxonomic scope" value="Bacteria"/>
</dbReference>
<dbReference type="InterPro" id="IPR013022">
    <property type="entry name" value="Xyl_isomerase-like_TIM-brl"/>
</dbReference>
<dbReference type="AlphaFoldDB" id="A7NMT9"/>
<dbReference type="Proteomes" id="UP000000263">
    <property type="component" value="Chromosome"/>
</dbReference>
<dbReference type="EMBL" id="CP000804">
    <property type="protein sequence ID" value="ABU58863.1"/>
    <property type="molecule type" value="Genomic_DNA"/>
</dbReference>
<reference evidence="2 3" key="1">
    <citation type="submission" date="2007-08" db="EMBL/GenBank/DDBJ databases">
        <title>Complete sequence of Roseiflexus castenholzii DSM 13941.</title>
        <authorList>
            <consortium name="US DOE Joint Genome Institute"/>
            <person name="Copeland A."/>
            <person name="Lucas S."/>
            <person name="Lapidus A."/>
            <person name="Barry K."/>
            <person name="Glavina del Rio T."/>
            <person name="Dalin E."/>
            <person name="Tice H."/>
            <person name="Pitluck S."/>
            <person name="Thompson L.S."/>
            <person name="Brettin T."/>
            <person name="Bruce D."/>
            <person name="Detter J.C."/>
            <person name="Han C."/>
            <person name="Tapia R."/>
            <person name="Schmutz J."/>
            <person name="Larimer F."/>
            <person name="Land M."/>
            <person name="Hauser L."/>
            <person name="Kyrpides N."/>
            <person name="Mikhailova N."/>
            <person name="Bryant D.A."/>
            <person name="Hanada S."/>
            <person name="Tsukatani Y."/>
            <person name="Richardson P."/>
        </authorList>
    </citation>
    <scope>NUCLEOTIDE SEQUENCE [LARGE SCALE GENOMIC DNA]</scope>
    <source>
        <strain evidence="3">DSM 13941 / HLO8</strain>
    </source>
</reference>
<dbReference type="KEGG" id="rca:Rcas_2792"/>
<keyword evidence="2" id="KW-0413">Isomerase</keyword>
<accession>A7NMT9</accession>
<dbReference type="HOGENOM" id="CLU_061796_2_0_0"/>
<evidence type="ECO:0000313" key="3">
    <source>
        <dbReference type="Proteomes" id="UP000000263"/>
    </source>
</evidence>
<dbReference type="OrthoDB" id="9779184at2"/>